<keyword evidence="1" id="KW-0812">Transmembrane</keyword>
<keyword evidence="3" id="KW-1185">Reference proteome</keyword>
<protein>
    <submittedName>
        <fullName evidence="2">Uncharacterized protein</fullName>
    </submittedName>
</protein>
<comment type="caution">
    <text evidence="2">The sequence shown here is derived from an EMBL/GenBank/DDBJ whole genome shotgun (WGS) entry which is preliminary data.</text>
</comment>
<keyword evidence="1" id="KW-0472">Membrane</keyword>
<organism evidence="2 3">
    <name type="scientific">Ancylostoma ceylanicum</name>
    <dbReference type="NCBI Taxonomy" id="53326"/>
    <lineage>
        <taxon>Eukaryota</taxon>
        <taxon>Metazoa</taxon>
        <taxon>Ecdysozoa</taxon>
        <taxon>Nematoda</taxon>
        <taxon>Chromadorea</taxon>
        <taxon>Rhabditida</taxon>
        <taxon>Rhabditina</taxon>
        <taxon>Rhabditomorpha</taxon>
        <taxon>Strongyloidea</taxon>
        <taxon>Ancylostomatidae</taxon>
        <taxon>Ancylostomatinae</taxon>
        <taxon>Ancylostoma</taxon>
    </lineage>
</organism>
<reference evidence="3" key="1">
    <citation type="journal article" date="2015" name="Nat. Genet.">
        <title>The genome and transcriptome of the zoonotic hookworm Ancylostoma ceylanicum identify infection-specific gene families.</title>
        <authorList>
            <person name="Schwarz E.M."/>
            <person name="Hu Y."/>
            <person name="Antoshechkin I."/>
            <person name="Miller M.M."/>
            <person name="Sternberg P.W."/>
            <person name="Aroian R.V."/>
        </authorList>
    </citation>
    <scope>NUCLEOTIDE SEQUENCE</scope>
    <source>
        <strain evidence="3">HY135</strain>
    </source>
</reference>
<feature type="transmembrane region" description="Helical" evidence="1">
    <location>
        <begin position="60"/>
        <end position="81"/>
    </location>
</feature>
<proteinExistence type="predicted"/>
<accession>A0A016SDR3</accession>
<dbReference type="AlphaFoldDB" id="A0A016SDR3"/>
<dbReference type="Proteomes" id="UP000024635">
    <property type="component" value="Unassembled WGS sequence"/>
</dbReference>
<sequence length="89" mass="9795">MYRCNDQGKPGDSLTFFLKKIPKSKILTNSNGDLLLHPENVNEVHPLDIQSTVNTLVARMLNSMACGWLANAILCALTYAARYSNPKSG</sequence>
<keyword evidence="1" id="KW-1133">Transmembrane helix</keyword>
<gene>
    <name evidence="2" type="primary">Acey_s0241.g3367</name>
    <name evidence="2" type="ORF">Y032_0241g3367</name>
</gene>
<evidence type="ECO:0000256" key="1">
    <source>
        <dbReference type="SAM" id="Phobius"/>
    </source>
</evidence>
<dbReference type="EMBL" id="JARK01001577">
    <property type="protein sequence ID" value="EYB88790.1"/>
    <property type="molecule type" value="Genomic_DNA"/>
</dbReference>
<name>A0A016SDR3_9BILA</name>
<evidence type="ECO:0000313" key="3">
    <source>
        <dbReference type="Proteomes" id="UP000024635"/>
    </source>
</evidence>
<evidence type="ECO:0000313" key="2">
    <source>
        <dbReference type="EMBL" id="EYB88790.1"/>
    </source>
</evidence>